<reference evidence="5 6" key="1">
    <citation type="submission" date="2017-05" db="EMBL/GenBank/DDBJ databases">
        <title>Vagococcus spp. assemblies.</title>
        <authorList>
            <person name="Gulvik C.A."/>
        </authorList>
    </citation>
    <scope>NUCLEOTIDE SEQUENCE [LARGE SCALE GENOMIC DNA]</scope>
    <source>
        <strain evidence="5 6">DSM 24756</strain>
    </source>
</reference>
<feature type="domain" description="Bacterial type II secretion system protein E" evidence="4">
    <location>
        <begin position="193"/>
        <end position="207"/>
    </location>
</feature>
<dbReference type="InterPro" id="IPR047667">
    <property type="entry name" value="ATPase_ComGA"/>
</dbReference>
<dbReference type="EMBL" id="NGJZ01000002">
    <property type="protein sequence ID" value="RSU07409.1"/>
    <property type="molecule type" value="Genomic_DNA"/>
</dbReference>
<dbReference type="GO" id="GO:0005524">
    <property type="term" value="F:ATP binding"/>
    <property type="evidence" value="ECO:0007669"/>
    <property type="project" value="UniProtKB-KW"/>
</dbReference>
<dbReference type="Gene3D" id="3.40.50.300">
    <property type="entry name" value="P-loop containing nucleotide triphosphate hydrolases"/>
    <property type="match status" value="1"/>
</dbReference>
<evidence type="ECO:0000256" key="2">
    <source>
        <dbReference type="ARBA" id="ARBA00022741"/>
    </source>
</evidence>
<dbReference type="CDD" id="cd01129">
    <property type="entry name" value="PulE-GspE-like"/>
    <property type="match status" value="1"/>
</dbReference>
<dbReference type="GO" id="GO:0016887">
    <property type="term" value="F:ATP hydrolysis activity"/>
    <property type="evidence" value="ECO:0007669"/>
    <property type="project" value="TreeGrafter"/>
</dbReference>
<dbReference type="SUPFAM" id="SSF52540">
    <property type="entry name" value="P-loop containing nucleoside triphosphate hydrolases"/>
    <property type="match status" value="1"/>
</dbReference>
<accession>A0A430AHJ1</accession>
<comment type="similarity">
    <text evidence="1">Belongs to the GSP E family.</text>
</comment>
<keyword evidence="2" id="KW-0547">Nucleotide-binding</keyword>
<name>A0A430AHJ1_9ENTE</name>
<keyword evidence="3" id="KW-0067">ATP-binding</keyword>
<dbReference type="GO" id="GO:0005886">
    <property type="term" value="C:plasma membrane"/>
    <property type="evidence" value="ECO:0007669"/>
    <property type="project" value="TreeGrafter"/>
</dbReference>
<protein>
    <recommendedName>
        <fullName evidence="4">Bacterial type II secretion system protein E domain-containing protein</fullName>
    </recommendedName>
</protein>
<sequence length="333" mass="38195">MQQIIGEASVRKASDCYIYPRKFGYEISYRVHQKKIVAQQLGFTTGEKLILLFKYLAGMDVSERRKVQIGAASFQYQSGVCRIRLSSVSDYRNHEILVLRFLHSASQTERLQFLFPNQMIKVAEKVRAHGLYLFCGPTGAGKSTTMHHLAQKYSDRQIITIEDPVELEQETFLQLQVNDKIGLTYEKLVKVCLRSRPDLLIIGEIRDAETAKIAIRGALTGHLIFSTLHAMHAHGAIPRLKELGVPKEELRQCLKGVIYQRLIPLVCSRCGEKCQPFCPYLSRNHAVLFDTLFFEEVFKKNETGARWKRLLGKAWARGQITQKTFQNELLYEN</sequence>
<evidence type="ECO:0000313" key="6">
    <source>
        <dbReference type="Proteomes" id="UP000288669"/>
    </source>
</evidence>
<dbReference type="Gene3D" id="3.30.450.90">
    <property type="match status" value="1"/>
</dbReference>
<keyword evidence="6" id="KW-1185">Reference proteome</keyword>
<dbReference type="NCBIfam" id="NF041000">
    <property type="entry name" value="ATPase_ComGA"/>
    <property type="match status" value="1"/>
</dbReference>
<comment type="caution">
    <text evidence="5">The sequence shown here is derived from an EMBL/GenBank/DDBJ whole genome shotgun (WGS) entry which is preliminary data.</text>
</comment>
<dbReference type="Pfam" id="PF00437">
    <property type="entry name" value="T2SSE"/>
    <property type="match status" value="1"/>
</dbReference>
<evidence type="ECO:0000256" key="1">
    <source>
        <dbReference type="ARBA" id="ARBA00006611"/>
    </source>
</evidence>
<dbReference type="AlphaFoldDB" id="A0A430AHJ1"/>
<evidence type="ECO:0000259" key="4">
    <source>
        <dbReference type="PROSITE" id="PS00662"/>
    </source>
</evidence>
<proteinExistence type="inferred from homology"/>
<evidence type="ECO:0000256" key="3">
    <source>
        <dbReference type="ARBA" id="ARBA00022840"/>
    </source>
</evidence>
<dbReference type="PANTHER" id="PTHR30258">
    <property type="entry name" value="TYPE II SECRETION SYSTEM PROTEIN GSPE-RELATED"/>
    <property type="match status" value="1"/>
</dbReference>
<organism evidence="5 6">
    <name type="scientific">Vagococcus entomophilus</name>
    <dbReference type="NCBI Taxonomy" id="1160095"/>
    <lineage>
        <taxon>Bacteria</taxon>
        <taxon>Bacillati</taxon>
        <taxon>Bacillota</taxon>
        <taxon>Bacilli</taxon>
        <taxon>Lactobacillales</taxon>
        <taxon>Enterococcaceae</taxon>
        <taxon>Vagococcus</taxon>
    </lineage>
</organism>
<gene>
    <name evidence="5" type="ORF">CBF30_07080</name>
</gene>
<dbReference type="PANTHER" id="PTHR30258:SF2">
    <property type="entry name" value="COMG OPERON PROTEIN 1"/>
    <property type="match status" value="1"/>
</dbReference>
<dbReference type="InterPro" id="IPR001482">
    <property type="entry name" value="T2SS/T4SS_dom"/>
</dbReference>
<evidence type="ECO:0000313" key="5">
    <source>
        <dbReference type="EMBL" id="RSU07409.1"/>
    </source>
</evidence>
<dbReference type="InterPro" id="IPR003593">
    <property type="entry name" value="AAA+_ATPase"/>
</dbReference>
<dbReference type="Proteomes" id="UP000288669">
    <property type="component" value="Unassembled WGS sequence"/>
</dbReference>
<dbReference type="SMART" id="SM00382">
    <property type="entry name" value="AAA"/>
    <property type="match status" value="1"/>
</dbReference>
<dbReference type="PROSITE" id="PS00662">
    <property type="entry name" value="T2SP_E"/>
    <property type="match status" value="1"/>
</dbReference>
<dbReference type="InterPro" id="IPR027417">
    <property type="entry name" value="P-loop_NTPase"/>
</dbReference>